<feature type="transmembrane region" description="Helical" evidence="1">
    <location>
        <begin position="88"/>
        <end position="117"/>
    </location>
</feature>
<sequence length="478" mass="51991">MQTLTLRGVPHRLAMDGWWLSDTPAETPRPRTKRRPGWPAKLALLVPVADILFWNHAPGLSLALFATLIFALSAWGTDRLRAGPVLALLLGALPVVEHVQALSVLFLLGGLTVALAWQHLGDGIAAGVAGLLKTLPHQWVAPLGFPLAVLRRVSLGEGIPFPAVIAVFRNWSVPVGGALIFAALLIEANPVLAELATIEIEVSDLLRRAAFWLGIAMVFSPLLKAPPKATLPAWPGRVGVERFGINAASTLRALIVFNLLIGTHIVIDATFLIGNDTLPEGMSMAEYAHRSAYPLLATALLAGLFALCTRPFWRETPAIRPLMLLWLGLNAVLCLSALSRLQVYVEAYGLTYLRVHAAIWMALVAAGLVLLAWQVVRGHTNRWMLGRLATLAVGVLYLCCFVNFAHLIATSNVNSERRDIRYACSLPATAAGALKDVDTGMMACYMNTPRVDGWRDWGFRNWRVARYVAQTTPAEAMP</sequence>
<name>A0A037ZDN5_9RHOB</name>
<dbReference type="RefSeq" id="WP_051588409.1">
    <property type="nucleotide sequence ID" value="NZ_JFKE01000009.1"/>
</dbReference>
<evidence type="ECO:0000313" key="2">
    <source>
        <dbReference type="EMBL" id="KAJ54252.1"/>
    </source>
</evidence>
<feature type="transmembrane region" description="Helical" evidence="1">
    <location>
        <begin position="357"/>
        <end position="376"/>
    </location>
</feature>
<dbReference type="STRING" id="1454373.ACMU_18680"/>
<proteinExistence type="predicted"/>
<feature type="transmembrane region" description="Helical" evidence="1">
    <location>
        <begin position="293"/>
        <end position="313"/>
    </location>
</feature>
<keyword evidence="1" id="KW-1133">Transmembrane helix</keyword>
<feature type="transmembrane region" description="Helical" evidence="1">
    <location>
        <begin position="251"/>
        <end position="273"/>
    </location>
</feature>
<gene>
    <name evidence="2" type="ORF">ACMU_18680</name>
</gene>
<keyword evidence="3" id="KW-1185">Reference proteome</keyword>
<protein>
    <submittedName>
        <fullName evidence="2">Uncharacterized protein</fullName>
    </submittedName>
</protein>
<keyword evidence="1" id="KW-0472">Membrane</keyword>
<dbReference type="EMBL" id="JFKE01000009">
    <property type="protein sequence ID" value="KAJ54252.1"/>
    <property type="molecule type" value="Genomic_DNA"/>
</dbReference>
<feature type="transmembrane region" description="Helical" evidence="1">
    <location>
        <begin position="388"/>
        <end position="409"/>
    </location>
</feature>
<feature type="transmembrane region" description="Helical" evidence="1">
    <location>
        <begin position="60"/>
        <end position="76"/>
    </location>
</feature>
<dbReference type="InterPro" id="IPR025291">
    <property type="entry name" value="DUF4153"/>
</dbReference>
<feature type="transmembrane region" description="Helical" evidence="1">
    <location>
        <begin position="325"/>
        <end position="345"/>
    </location>
</feature>
<organism evidence="2 3">
    <name type="scientific">Actibacterium mucosum KCTC 23349</name>
    <dbReference type="NCBI Taxonomy" id="1454373"/>
    <lineage>
        <taxon>Bacteria</taxon>
        <taxon>Pseudomonadati</taxon>
        <taxon>Pseudomonadota</taxon>
        <taxon>Alphaproteobacteria</taxon>
        <taxon>Rhodobacterales</taxon>
        <taxon>Roseobacteraceae</taxon>
        <taxon>Actibacterium</taxon>
    </lineage>
</organism>
<keyword evidence="1" id="KW-0812">Transmembrane</keyword>
<evidence type="ECO:0000313" key="3">
    <source>
        <dbReference type="Proteomes" id="UP000026249"/>
    </source>
</evidence>
<accession>A0A037ZDN5</accession>
<reference evidence="2 3" key="1">
    <citation type="submission" date="2014-03" db="EMBL/GenBank/DDBJ databases">
        <title>Draft Genome Sequence of Actibacterium mucosum KCTC 23349, a Marine Alphaproteobacterium with Complex Ionic Requirements Isolated from Mediterranean Seawater at Malvarrosa Beach, Valencia, Spain.</title>
        <authorList>
            <person name="Arahal D.R."/>
            <person name="Shao Z."/>
            <person name="Lai Q."/>
            <person name="Pujalte M.J."/>
        </authorList>
    </citation>
    <scope>NUCLEOTIDE SEQUENCE [LARGE SCALE GENOMIC DNA]</scope>
    <source>
        <strain evidence="2 3">KCTC 23349</strain>
    </source>
</reference>
<dbReference type="OrthoDB" id="7280060at2"/>
<evidence type="ECO:0000256" key="1">
    <source>
        <dbReference type="SAM" id="Phobius"/>
    </source>
</evidence>
<dbReference type="AlphaFoldDB" id="A0A037ZDN5"/>
<comment type="caution">
    <text evidence="2">The sequence shown here is derived from an EMBL/GenBank/DDBJ whole genome shotgun (WGS) entry which is preliminary data.</text>
</comment>
<dbReference type="Pfam" id="PF13687">
    <property type="entry name" value="DUF4153"/>
    <property type="match status" value="1"/>
</dbReference>
<dbReference type="Proteomes" id="UP000026249">
    <property type="component" value="Unassembled WGS sequence"/>
</dbReference>